<accession>A0A2T5LYN3</accession>
<feature type="region of interest" description="Disordered" evidence="1">
    <location>
        <begin position="330"/>
        <end position="395"/>
    </location>
</feature>
<dbReference type="RefSeq" id="XP_040752790.1">
    <property type="nucleotide sequence ID" value="XM_040900692.1"/>
</dbReference>
<feature type="compositionally biased region" description="Polar residues" evidence="1">
    <location>
        <begin position="194"/>
        <end position="212"/>
    </location>
</feature>
<gene>
    <name evidence="2" type="ORF">P175DRAFT_0556372</name>
</gene>
<feature type="region of interest" description="Disordered" evidence="1">
    <location>
        <begin position="1"/>
        <end position="70"/>
    </location>
</feature>
<reference evidence="2 3" key="1">
    <citation type="journal article" date="2018" name="Proc. Natl. Acad. Sci. U.S.A.">
        <title>Linking secondary metabolites to gene clusters through genome sequencing of six diverse Aspergillus species.</title>
        <authorList>
            <person name="Kaerboelling I."/>
            <person name="Vesth T.C."/>
            <person name="Frisvad J.C."/>
            <person name="Nybo J.L."/>
            <person name="Theobald S."/>
            <person name="Kuo A."/>
            <person name="Bowyer P."/>
            <person name="Matsuda Y."/>
            <person name="Mondo S."/>
            <person name="Lyhne E.K."/>
            <person name="Kogle M.E."/>
            <person name="Clum A."/>
            <person name="Lipzen A."/>
            <person name="Salamov A."/>
            <person name="Ngan C.Y."/>
            <person name="Daum C."/>
            <person name="Chiniquy J."/>
            <person name="Barry K."/>
            <person name="LaButti K."/>
            <person name="Haridas S."/>
            <person name="Simmons B.A."/>
            <person name="Magnuson J.K."/>
            <person name="Mortensen U.H."/>
            <person name="Larsen T.O."/>
            <person name="Grigoriev I.V."/>
            <person name="Baker S.E."/>
            <person name="Andersen M.R."/>
        </authorList>
    </citation>
    <scope>NUCLEOTIDE SEQUENCE [LARGE SCALE GENOMIC DNA]</scope>
    <source>
        <strain evidence="2 3">IBT 24754</strain>
    </source>
</reference>
<organism evidence="2 3">
    <name type="scientific">Aspergillus ochraceoroseus IBT 24754</name>
    <dbReference type="NCBI Taxonomy" id="1392256"/>
    <lineage>
        <taxon>Eukaryota</taxon>
        <taxon>Fungi</taxon>
        <taxon>Dikarya</taxon>
        <taxon>Ascomycota</taxon>
        <taxon>Pezizomycotina</taxon>
        <taxon>Eurotiomycetes</taxon>
        <taxon>Eurotiomycetidae</taxon>
        <taxon>Eurotiales</taxon>
        <taxon>Aspergillaceae</taxon>
        <taxon>Aspergillus</taxon>
        <taxon>Aspergillus subgen. Nidulantes</taxon>
    </lineage>
</organism>
<dbReference type="VEuPathDB" id="FungiDB:P175DRAFT_0556372"/>
<feature type="region of interest" description="Disordered" evidence="1">
    <location>
        <begin position="192"/>
        <end position="283"/>
    </location>
</feature>
<dbReference type="EMBL" id="MSFN02000003">
    <property type="protein sequence ID" value="PTU21398.1"/>
    <property type="molecule type" value="Genomic_DNA"/>
</dbReference>
<dbReference type="Proteomes" id="UP000244073">
    <property type="component" value="Unassembled WGS sequence"/>
</dbReference>
<feature type="compositionally biased region" description="Basic and acidic residues" evidence="1">
    <location>
        <begin position="214"/>
        <end position="229"/>
    </location>
</feature>
<protein>
    <submittedName>
        <fullName evidence="2">Uncharacterized protein</fullName>
    </submittedName>
</protein>
<feature type="compositionally biased region" description="Polar residues" evidence="1">
    <location>
        <begin position="371"/>
        <end position="390"/>
    </location>
</feature>
<feature type="compositionally biased region" description="Basic and acidic residues" evidence="1">
    <location>
        <begin position="460"/>
        <end position="508"/>
    </location>
</feature>
<dbReference type="OrthoDB" id="3439035at2759"/>
<feature type="compositionally biased region" description="Polar residues" evidence="1">
    <location>
        <begin position="240"/>
        <end position="255"/>
    </location>
</feature>
<feature type="compositionally biased region" description="Basic and acidic residues" evidence="1">
    <location>
        <begin position="356"/>
        <end position="365"/>
    </location>
</feature>
<comment type="caution">
    <text evidence="2">The sequence shown here is derived from an EMBL/GenBank/DDBJ whole genome shotgun (WGS) entry which is preliminary data.</text>
</comment>
<name>A0A2T5LYN3_9EURO</name>
<dbReference type="GeneID" id="63817576"/>
<feature type="region of interest" description="Disordered" evidence="1">
    <location>
        <begin position="446"/>
        <end position="522"/>
    </location>
</feature>
<evidence type="ECO:0000256" key="1">
    <source>
        <dbReference type="SAM" id="MobiDB-lite"/>
    </source>
</evidence>
<feature type="compositionally biased region" description="Polar residues" evidence="1">
    <location>
        <begin position="337"/>
        <end position="353"/>
    </location>
</feature>
<evidence type="ECO:0000313" key="2">
    <source>
        <dbReference type="EMBL" id="PTU21398.1"/>
    </source>
</evidence>
<feature type="region of interest" description="Disordered" evidence="1">
    <location>
        <begin position="91"/>
        <end position="114"/>
    </location>
</feature>
<proteinExistence type="predicted"/>
<dbReference type="AlphaFoldDB" id="A0A2T5LYN3"/>
<sequence>MPTPERNSPRTSWSRRQQQQQQQPHSPFRRARIESGGFDASHGLSPSRGSSAHHRRNFSQTGTLRGAFEAASRLPFTTEGEEDIFVSGYMQTTPNRRRRQNRNTMTPDSNPPNELVEAYRQIDDVESLNDLEAYDDDDILYTRVPDSYNRRLSPGSSIREHRFFAPSDASFTDESPRRRVVDYTKDAQRLKRATANQSPVLNRTGNSPALTSEQLRRREEEEEEAKFPWEEEDDLRPSISVPSTWGSKGRSNQGWMKSLTRSRKPEVGSTIDEPEDFSSRKLPNDVSLKISPTAARVEKDTIGDRSTGRQQKNHVLDTYKQFLFKPMVDKLPEGDQIPNTPITIYKNSTFTKRSPSKRDSQDLLRRLSRAGSPNQNQTSDATKTPETTGQRRIYDKTPVVTGAWIDTPMTERSTNFLEDLSQNITRSPAKKLKTEPVELVGKKAVEKTSSTDWKPQWPRETYKPTEGRIEEKEESEPRGEEKLPEKEKNEDEEVRGQEQEMQSRREQTGKQNKRAPIKPDLPKSALETVLQDHKDHKDLLDVGDDTIESLQELMEQRPTGLKTEEEDDAAFEQSVMEQLELANSESANIGDLDRLHGKLQSLTENIAKVKVGLDSLEVQVSRDNDVLSTLSKSIDGSTQPAAPPAEGGCQTCRTPKDNHSTTIPLPSLRLWKRNPVSRALRLTALGWCIVLALSWYLSETAMCDYYCHPFVGSACTGNCLLLDAPRFPFVIPTMLWRWLHVSEILAPLWALLLALARFSAQVLGLWDGYVDDEPPALNISGTIWIHGTQVGSLSATPTPDSQGFINSLPKWPWKEQKETPEAVPILRVLRKNYGPQGHLFRAVEPGDVA</sequence>
<evidence type="ECO:0000313" key="3">
    <source>
        <dbReference type="Proteomes" id="UP000244073"/>
    </source>
</evidence>
<feature type="compositionally biased region" description="Polar residues" evidence="1">
    <location>
        <begin position="1"/>
        <end position="16"/>
    </location>
</feature>